<keyword evidence="2" id="KW-1185">Reference proteome</keyword>
<reference evidence="1" key="2">
    <citation type="submission" date="2020-11" db="EMBL/GenBank/DDBJ databases">
        <authorList>
            <person name="McCartney M.A."/>
            <person name="Auch B."/>
            <person name="Kono T."/>
            <person name="Mallez S."/>
            <person name="Becker A."/>
            <person name="Gohl D.M."/>
            <person name="Silverstein K.A.T."/>
            <person name="Koren S."/>
            <person name="Bechman K.B."/>
            <person name="Herman A."/>
            <person name="Abrahante J.E."/>
            <person name="Garbe J."/>
        </authorList>
    </citation>
    <scope>NUCLEOTIDE SEQUENCE</scope>
    <source>
        <strain evidence="1">Duluth1</strain>
        <tissue evidence="1">Whole animal</tissue>
    </source>
</reference>
<dbReference type="EMBL" id="JAIWYP010000006">
    <property type="protein sequence ID" value="KAH3807572.1"/>
    <property type="molecule type" value="Genomic_DNA"/>
</dbReference>
<dbReference type="Proteomes" id="UP000828390">
    <property type="component" value="Unassembled WGS sequence"/>
</dbReference>
<accession>A0A9D4G4T7</accession>
<proteinExistence type="predicted"/>
<protein>
    <submittedName>
        <fullName evidence="1">Uncharacterized protein</fullName>
    </submittedName>
</protein>
<comment type="caution">
    <text evidence="1">The sequence shown here is derived from an EMBL/GenBank/DDBJ whole genome shotgun (WGS) entry which is preliminary data.</text>
</comment>
<gene>
    <name evidence="1" type="ORF">DPMN_135917</name>
</gene>
<evidence type="ECO:0000313" key="1">
    <source>
        <dbReference type="EMBL" id="KAH3807572.1"/>
    </source>
</evidence>
<dbReference type="AlphaFoldDB" id="A0A9D4G4T7"/>
<reference evidence="1" key="1">
    <citation type="journal article" date="2019" name="bioRxiv">
        <title>The Genome of the Zebra Mussel, Dreissena polymorpha: A Resource for Invasive Species Research.</title>
        <authorList>
            <person name="McCartney M.A."/>
            <person name="Auch B."/>
            <person name="Kono T."/>
            <person name="Mallez S."/>
            <person name="Zhang Y."/>
            <person name="Obille A."/>
            <person name="Becker A."/>
            <person name="Abrahante J.E."/>
            <person name="Garbe J."/>
            <person name="Badalamenti J.P."/>
            <person name="Herman A."/>
            <person name="Mangelson H."/>
            <person name="Liachko I."/>
            <person name="Sullivan S."/>
            <person name="Sone E.D."/>
            <person name="Koren S."/>
            <person name="Silverstein K.A.T."/>
            <person name="Beckman K.B."/>
            <person name="Gohl D.M."/>
        </authorList>
    </citation>
    <scope>NUCLEOTIDE SEQUENCE</scope>
    <source>
        <strain evidence="1">Duluth1</strain>
        <tissue evidence="1">Whole animal</tissue>
    </source>
</reference>
<name>A0A9D4G4T7_DREPO</name>
<organism evidence="1 2">
    <name type="scientific">Dreissena polymorpha</name>
    <name type="common">Zebra mussel</name>
    <name type="synonym">Mytilus polymorpha</name>
    <dbReference type="NCBI Taxonomy" id="45954"/>
    <lineage>
        <taxon>Eukaryota</taxon>
        <taxon>Metazoa</taxon>
        <taxon>Spiralia</taxon>
        <taxon>Lophotrochozoa</taxon>
        <taxon>Mollusca</taxon>
        <taxon>Bivalvia</taxon>
        <taxon>Autobranchia</taxon>
        <taxon>Heteroconchia</taxon>
        <taxon>Euheterodonta</taxon>
        <taxon>Imparidentia</taxon>
        <taxon>Neoheterodontei</taxon>
        <taxon>Myida</taxon>
        <taxon>Dreissenoidea</taxon>
        <taxon>Dreissenidae</taxon>
        <taxon>Dreissena</taxon>
    </lineage>
</organism>
<evidence type="ECO:0000313" key="2">
    <source>
        <dbReference type="Proteomes" id="UP000828390"/>
    </source>
</evidence>
<sequence length="57" mass="6625">MCFFVSNFFVHAYGPLYIYQQKVGSAQRRGYGGSCPDVDGKNRKDGFRLHQMWTDIM</sequence>